<dbReference type="Pfam" id="PF03457">
    <property type="entry name" value="HA"/>
    <property type="match status" value="2"/>
</dbReference>
<dbReference type="Proteomes" id="UP000095751">
    <property type="component" value="Unassembled WGS sequence"/>
</dbReference>
<dbReference type="PANTHER" id="PTHR33418">
    <property type="entry name" value="HELICASE-ASSOCIATED"/>
    <property type="match status" value="1"/>
</dbReference>
<feature type="domain" description="Helicase-associated" evidence="1">
    <location>
        <begin position="63"/>
        <end position="123"/>
    </location>
</feature>
<protein>
    <recommendedName>
        <fullName evidence="1">Helicase-associated domain-containing protein</fullName>
    </recommendedName>
</protein>
<name>A0A1E7FTL6_9STRA</name>
<dbReference type="PANTHER" id="PTHR33418:SF1">
    <property type="entry name" value="HELICASE-ASSOCIATED DOMAIN-CONTAINING PROTEIN"/>
    <property type="match status" value="1"/>
</dbReference>
<evidence type="ECO:0000313" key="3">
    <source>
        <dbReference type="Proteomes" id="UP000095751"/>
    </source>
</evidence>
<dbReference type="Gene3D" id="6.10.140.530">
    <property type="match status" value="2"/>
</dbReference>
<gene>
    <name evidence="2" type="ORF">FRACYDRAFT_224348</name>
</gene>
<evidence type="ECO:0000259" key="1">
    <source>
        <dbReference type="Pfam" id="PF03457"/>
    </source>
</evidence>
<reference evidence="2 3" key="1">
    <citation type="submission" date="2016-09" db="EMBL/GenBank/DDBJ databases">
        <title>Extensive genetic diversity and differential bi-allelic expression allows diatom success in the polar Southern Ocean.</title>
        <authorList>
            <consortium name="DOE Joint Genome Institute"/>
            <person name="Mock T."/>
            <person name="Otillar R.P."/>
            <person name="Strauss J."/>
            <person name="Dupont C."/>
            <person name="Frickenhaus S."/>
            <person name="Maumus F."/>
            <person name="Mcmullan M."/>
            <person name="Sanges R."/>
            <person name="Schmutz J."/>
            <person name="Toseland A."/>
            <person name="Valas R."/>
            <person name="Veluchamy A."/>
            <person name="Ward B.J."/>
            <person name="Allen A."/>
            <person name="Barry K."/>
            <person name="Falciatore A."/>
            <person name="Ferrante M."/>
            <person name="Fortunato A.E."/>
            <person name="Gloeckner G."/>
            <person name="Gruber A."/>
            <person name="Hipkin R."/>
            <person name="Janech M."/>
            <person name="Kroth P."/>
            <person name="Leese F."/>
            <person name="Lindquist E."/>
            <person name="Lyon B.R."/>
            <person name="Martin J."/>
            <person name="Mayer C."/>
            <person name="Parker M."/>
            <person name="Quesneville H."/>
            <person name="Raymond J."/>
            <person name="Uhlig C."/>
            <person name="Valentin K.U."/>
            <person name="Worden A.Z."/>
            <person name="Armbrust E.V."/>
            <person name="Bowler C."/>
            <person name="Green B."/>
            <person name="Moulton V."/>
            <person name="Van Oosterhout C."/>
            <person name="Grigoriev I."/>
        </authorList>
    </citation>
    <scope>NUCLEOTIDE SEQUENCE [LARGE SCALE GENOMIC DNA]</scope>
    <source>
        <strain evidence="2 3">CCMP1102</strain>
    </source>
</reference>
<accession>A0A1E7FTL6</accession>
<feature type="domain" description="Helicase-associated" evidence="1">
    <location>
        <begin position="1"/>
        <end position="56"/>
    </location>
</feature>
<dbReference type="EMBL" id="KV784354">
    <property type="protein sequence ID" value="OEU21512.1"/>
    <property type="molecule type" value="Genomic_DNA"/>
</dbReference>
<dbReference type="InterPro" id="IPR005114">
    <property type="entry name" value="Helicase_assoc"/>
</dbReference>
<dbReference type="InParanoid" id="A0A1E7FTL6"/>
<keyword evidence="3" id="KW-1185">Reference proteome</keyword>
<evidence type="ECO:0000313" key="2">
    <source>
        <dbReference type="EMBL" id="OEU21512.1"/>
    </source>
</evidence>
<dbReference type="AlphaFoldDB" id="A0A1E7FTL6"/>
<dbReference type="KEGG" id="fcy:FRACYDRAFT_224348"/>
<sequence length="131" mass="15442">MYQKLVAYKKKHKSTIVPTEYQADPSLGIWVHSQRTNYIKKELHIDRINHLESIGFVWNAYDMNWREIYYRLVAYKMQHDSTAVPYRCTEDPSLGLWVSTQRVAYNNGKLSGKRLELLNSINFVWSAKKAS</sequence>
<organism evidence="2 3">
    <name type="scientific">Fragilariopsis cylindrus CCMP1102</name>
    <dbReference type="NCBI Taxonomy" id="635003"/>
    <lineage>
        <taxon>Eukaryota</taxon>
        <taxon>Sar</taxon>
        <taxon>Stramenopiles</taxon>
        <taxon>Ochrophyta</taxon>
        <taxon>Bacillariophyta</taxon>
        <taxon>Bacillariophyceae</taxon>
        <taxon>Bacillariophycidae</taxon>
        <taxon>Bacillariales</taxon>
        <taxon>Bacillariaceae</taxon>
        <taxon>Fragilariopsis</taxon>
    </lineage>
</organism>
<proteinExistence type="predicted"/>
<dbReference type="OrthoDB" id="46808at2759"/>